<dbReference type="GO" id="GO:0005634">
    <property type="term" value="C:nucleus"/>
    <property type="evidence" value="ECO:0007669"/>
    <property type="project" value="TreeGrafter"/>
</dbReference>
<evidence type="ECO:0000259" key="2">
    <source>
        <dbReference type="PROSITE" id="PS50888"/>
    </source>
</evidence>
<dbReference type="GO" id="GO:0000981">
    <property type="term" value="F:DNA-binding transcription factor activity, RNA polymerase II-specific"/>
    <property type="evidence" value="ECO:0007669"/>
    <property type="project" value="TreeGrafter"/>
</dbReference>
<feature type="domain" description="BHLH" evidence="2">
    <location>
        <begin position="25"/>
        <end position="77"/>
    </location>
</feature>
<dbReference type="GO" id="GO:0045944">
    <property type="term" value="P:positive regulation of transcription by RNA polymerase II"/>
    <property type="evidence" value="ECO:0007669"/>
    <property type="project" value="TreeGrafter"/>
</dbReference>
<feature type="compositionally biased region" description="Polar residues" evidence="1">
    <location>
        <begin position="130"/>
        <end position="143"/>
    </location>
</feature>
<proteinExistence type="predicted"/>
<dbReference type="InterPro" id="IPR011598">
    <property type="entry name" value="bHLH_dom"/>
</dbReference>
<protein>
    <submittedName>
        <fullName evidence="5">BHLH domain-containing protein</fullName>
    </submittedName>
</protein>
<sequence>MEKRAKRKYRCRVRSPETIHRSRRVRRSKANDRERRRMHSLNDALEELRKALPQLPQEPKLTKIETLRLANNYIYALAQTLKSDPEEYESPDESAFPSEGIIDDNSMFDQTSQTSSEGTDFTSPRHFLNTLPTSDSISPSYHTYPQNLSNFNYS</sequence>
<accession>A0A0M3K8J4</accession>
<feature type="compositionally biased region" description="Polar residues" evidence="1">
    <location>
        <begin position="107"/>
        <end position="122"/>
    </location>
</feature>
<dbReference type="WBParaSite" id="ASIM_0001728501-mRNA-1">
    <property type="protein sequence ID" value="ASIM_0001728501-mRNA-1"/>
    <property type="gene ID" value="ASIM_0001728501"/>
</dbReference>
<keyword evidence="4" id="KW-1185">Reference proteome</keyword>
<dbReference type="PANTHER" id="PTHR19290">
    <property type="entry name" value="BASIC HELIX-LOOP-HELIX PROTEIN NEUROGENIN-RELATED"/>
    <property type="match status" value="1"/>
</dbReference>
<dbReference type="SUPFAM" id="SSF47459">
    <property type="entry name" value="HLH, helix-loop-helix DNA-binding domain"/>
    <property type="match status" value="1"/>
</dbReference>
<evidence type="ECO:0000313" key="5">
    <source>
        <dbReference type="WBParaSite" id="ASIM_0001728501-mRNA-1"/>
    </source>
</evidence>
<reference evidence="3 4" key="2">
    <citation type="submission" date="2018-11" db="EMBL/GenBank/DDBJ databases">
        <authorList>
            <consortium name="Pathogen Informatics"/>
        </authorList>
    </citation>
    <scope>NUCLEOTIDE SEQUENCE [LARGE SCALE GENOMIC DNA]</scope>
</reference>
<dbReference type="OrthoDB" id="5969565at2759"/>
<dbReference type="InterPro" id="IPR036638">
    <property type="entry name" value="HLH_DNA-bd_sf"/>
</dbReference>
<evidence type="ECO:0000313" key="4">
    <source>
        <dbReference type="Proteomes" id="UP000267096"/>
    </source>
</evidence>
<dbReference type="PANTHER" id="PTHR19290:SF163">
    <property type="entry name" value="BASIC HELIX-LOOP-HELIX NEURAL TRANSCRIPTION FACTOR TAP"/>
    <property type="match status" value="1"/>
</dbReference>
<dbReference type="Proteomes" id="UP000267096">
    <property type="component" value="Unassembled WGS sequence"/>
</dbReference>
<feature type="region of interest" description="Disordered" evidence="1">
    <location>
        <begin position="1"/>
        <end position="38"/>
    </location>
</feature>
<reference evidence="5" key="1">
    <citation type="submission" date="2017-02" db="UniProtKB">
        <authorList>
            <consortium name="WormBaseParasite"/>
        </authorList>
    </citation>
    <scope>IDENTIFICATION</scope>
</reference>
<dbReference type="GO" id="GO:0070888">
    <property type="term" value="F:E-box binding"/>
    <property type="evidence" value="ECO:0007669"/>
    <property type="project" value="TreeGrafter"/>
</dbReference>
<dbReference type="GO" id="GO:0061564">
    <property type="term" value="P:axon development"/>
    <property type="evidence" value="ECO:0007669"/>
    <property type="project" value="TreeGrafter"/>
</dbReference>
<organism evidence="5">
    <name type="scientific">Anisakis simplex</name>
    <name type="common">Herring worm</name>
    <dbReference type="NCBI Taxonomy" id="6269"/>
    <lineage>
        <taxon>Eukaryota</taxon>
        <taxon>Metazoa</taxon>
        <taxon>Ecdysozoa</taxon>
        <taxon>Nematoda</taxon>
        <taxon>Chromadorea</taxon>
        <taxon>Rhabditida</taxon>
        <taxon>Spirurina</taxon>
        <taxon>Ascaridomorpha</taxon>
        <taxon>Ascaridoidea</taxon>
        <taxon>Anisakidae</taxon>
        <taxon>Anisakis</taxon>
        <taxon>Anisakis simplex complex</taxon>
    </lineage>
</organism>
<dbReference type="Pfam" id="PF00010">
    <property type="entry name" value="HLH"/>
    <property type="match status" value="1"/>
</dbReference>
<evidence type="ECO:0000313" key="3">
    <source>
        <dbReference type="EMBL" id="VDK58475.1"/>
    </source>
</evidence>
<dbReference type="EMBL" id="UYRR01033325">
    <property type="protein sequence ID" value="VDK58475.1"/>
    <property type="molecule type" value="Genomic_DNA"/>
</dbReference>
<dbReference type="SMART" id="SM00353">
    <property type="entry name" value="HLH"/>
    <property type="match status" value="1"/>
</dbReference>
<feature type="region of interest" description="Disordered" evidence="1">
    <location>
        <begin position="84"/>
        <end position="143"/>
    </location>
</feature>
<dbReference type="GO" id="GO:0007423">
    <property type="term" value="P:sensory organ development"/>
    <property type="evidence" value="ECO:0007669"/>
    <property type="project" value="TreeGrafter"/>
</dbReference>
<dbReference type="PROSITE" id="PS50888">
    <property type="entry name" value="BHLH"/>
    <property type="match status" value="1"/>
</dbReference>
<gene>
    <name evidence="3" type="ORF">ASIM_LOCUS16692</name>
</gene>
<name>A0A0M3K8J4_ANISI</name>
<feature type="compositionally biased region" description="Basic residues" evidence="1">
    <location>
        <begin position="1"/>
        <end position="13"/>
    </location>
</feature>
<dbReference type="InterPro" id="IPR050359">
    <property type="entry name" value="bHLH_transcription_factors"/>
</dbReference>
<evidence type="ECO:0000256" key="1">
    <source>
        <dbReference type="SAM" id="MobiDB-lite"/>
    </source>
</evidence>
<dbReference type="GO" id="GO:0046983">
    <property type="term" value="F:protein dimerization activity"/>
    <property type="evidence" value="ECO:0007669"/>
    <property type="project" value="InterPro"/>
</dbReference>
<dbReference type="AlphaFoldDB" id="A0A0M3K8J4"/>
<dbReference type="Gene3D" id="4.10.280.10">
    <property type="entry name" value="Helix-loop-helix DNA-binding domain"/>
    <property type="match status" value="1"/>
</dbReference>